<sequence length="809" mass="87689">MFRLLKDALAAPSPPSPPQARRSSTTTSKADQPAERVTDPDVEEMKRDSKEDDWEVKRVISAVKEWADADEGNHVHSLSALDANVSIALQLLSQLQQLIRLPETEGHVTTPVADFPSTLRIRQTMFRKEGGFESFLKAVDKVSKLEVETQAHLSDIAPQIEAVKELKLEDAKDSVQTPEDGEGTQQEQEVSPVFVLSRLLSVLHCCLSNERISKQASKVDESSTRMTVSLSPSIIRGNHSIPFDDPSTQVEGPLQPRILPHTSHGFPNVSQGSQNIFVRKSSLANPSGLLASSQRLAHRYPLGLEPDAVSTNAVKRRYLHPSAMPTIGDTGVQIRSQLQLAHTGNQFQTHPPGIYAPAQSPVQPFAFDGSAPNVAGQPHAQFFRVHPSVQQGHVDLPQGGHVQGLHFPSAPPIATEPQYYMQQPRQQQNAFGPPNANYLQQHPVSQGHPAPQPFANNPTITTGTHPRPIPGALFVPQSTVASQTVLSSHAHGMPNLLHHAGPSLVNSDLPAARPTEQRIVDANDSGTMRIDATMAPNRSPFYMLPAQPRSTQQPGNTLAYRPFSIGRNFKNDKAVEPTGPQVQSQTLLNTQSFDRYMSEQMANQWNDSAPVLFTQPMPAILLDGKQSAKPRQGNTTDISGNKVNPKKRAAISSGENLNRRQRKLKGSALANIGDAIKTSSRADGRSTLSQSGQSREVNGLNESTQQGTLAGKESGLEISMPLTSKSSPAAELQPAQTLQHTSEQPTRPRGSTAPPSTRMCDSIITHGYDLRSGTRSTRFAFHSSDAVGGSDSDDSSYGSSFCDSENSGE</sequence>
<dbReference type="EMBL" id="JASBWR010000040">
    <property type="protein sequence ID" value="KAJ9104369.1"/>
    <property type="molecule type" value="Genomic_DNA"/>
</dbReference>
<reference evidence="1" key="1">
    <citation type="submission" date="2023-04" db="EMBL/GenBank/DDBJ databases">
        <title>Draft Genome sequencing of Naganishia species isolated from polar environments using Oxford Nanopore Technology.</title>
        <authorList>
            <person name="Leo P."/>
            <person name="Venkateswaran K."/>
        </authorList>
    </citation>
    <scope>NUCLEOTIDE SEQUENCE</scope>
    <source>
        <strain evidence="1">MNA-CCFEE 5261</strain>
    </source>
</reference>
<evidence type="ECO:0000313" key="2">
    <source>
        <dbReference type="Proteomes" id="UP001241377"/>
    </source>
</evidence>
<comment type="caution">
    <text evidence="1">The sequence shown here is derived from an EMBL/GenBank/DDBJ whole genome shotgun (WGS) entry which is preliminary data.</text>
</comment>
<keyword evidence="2" id="KW-1185">Reference proteome</keyword>
<gene>
    <name evidence="1" type="ORF">QFC19_004011</name>
</gene>
<protein>
    <submittedName>
        <fullName evidence="1">Uncharacterized protein</fullName>
    </submittedName>
</protein>
<dbReference type="Proteomes" id="UP001241377">
    <property type="component" value="Unassembled WGS sequence"/>
</dbReference>
<organism evidence="1 2">
    <name type="scientific">Naganishia cerealis</name>
    <dbReference type="NCBI Taxonomy" id="610337"/>
    <lineage>
        <taxon>Eukaryota</taxon>
        <taxon>Fungi</taxon>
        <taxon>Dikarya</taxon>
        <taxon>Basidiomycota</taxon>
        <taxon>Agaricomycotina</taxon>
        <taxon>Tremellomycetes</taxon>
        <taxon>Filobasidiales</taxon>
        <taxon>Filobasidiaceae</taxon>
        <taxon>Naganishia</taxon>
    </lineage>
</organism>
<name>A0ACC2VZF6_9TREE</name>
<accession>A0ACC2VZF6</accession>
<evidence type="ECO:0000313" key="1">
    <source>
        <dbReference type="EMBL" id="KAJ9104369.1"/>
    </source>
</evidence>
<proteinExistence type="predicted"/>